<dbReference type="OrthoDB" id="9769691at2"/>
<dbReference type="Pfam" id="PF08439">
    <property type="entry name" value="Peptidase_M3_N"/>
    <property type="match status" value="1"/>
</dbReference>
<dbReference type="GO" id="GO:0046872">
    <property type="term" value="F:metal ion binding"/>
    <property type="evidence" value="ECO:0007669"/>
    <property type="project" value="UniProtKB-UniRule"/>
</dbReference>
<comment type="cofactor">
    <cofactor evidence="6">
        <name>Zn(2+)</name>
        <dbReference type="ChEBI" id="CHEBI:29105"/>
    </cofactor>
    <text evidence="6">Binds 1 zinc ion.</text>
</comment>
<reference evidence="9 10" key="1">
    <citation type="submission" date="2014-07" db="EMBL/GenBank/DDBJ databases">
        <title>Complete genome sequence of a moderately halophilic bacterium Terribacillus aidingensis MP602, isolated from Cryptomeria fortunei in Tianmu mountain in China.</title>
        <authorList>
            <person name="Wang Y."/>
            <person name="Lu P."/>
            <person name="Zhang L."/>
        </authorList>
    </citation>
    <scope>NUCLEOTIDE SEQUENCE [LARGE SCALE GENOMIC DNA]</scope>
    <source>
        <strain evidence="9 10">MP602</strain>
    </source>
</reference>
<dbReference type="PANTHER" id="PTHR34217:SF1">
    <property type="entry name" value="CARBOXYPEPTIDASE 1"/>
    <property type="match status" value="1"/>
</dbReference>
<dbReference type="InterPro" id="IPR042088">
    <property type="entry name" value="OligoPept_F_C"/>
</dbReference>
<dbReference type="InterPro" id="IPR011977">
    <property type="entry name" value="Pept_M3B_clade3"/>
</dbReference>
<evidence type="ECO:0000259" key="7">
    <source>
        <dbReference type="Pfam" id="PF01432"/>
    </source>
</evidence>
<dbReference type="Gene3D" id="1.20.140.70">
    <property type="entry name" value="Oligopeptidase f, N-terminal domain"/>
    <property type="match status" value="1"/>
</dbReference>
<dbReference type="MEROPS" id="M03.A08"/>
<dbReference type="Gene3D" id="1.10.1370.20">
    <property type="entry name" value="Oligoendopeptidase f, C-terminal domain"/>
    <property type="match status" value="1"/>
</dbReference>
<evidence type="ECO:0000259" key="8">
    <source>
        <dbReference type="Pfam" id="PF08439"/>
    </source>
</evidence>
<dbReference type="EMBL" id="CP008876">
    <property type="protein sequence ID" value="AIF66209.1"/>
    <property type="molecule type" value="Genomic_DNA"/>
</dbReference>
<dbReference type="Proteomes" id="UP000027980">
    <property type="component" value="Chromosome"/>
</dbReference>
<keyword evidence="4 6" id="KW-0862">Zinc</keyword>
<comment type="similarity">
    <text evidence="6">Belongs to the peptidase M3 family.</text>
</comment>
<dbReference type="InterPro" id="IPR034006">
    <property type="entry name" value="M3B_PepF_2"/>
</dbReference>
<accession>A0A075LIJ0</accession>
<dbReference type="SUPFAM" id="SSF55486">
    <property type="entry name" value="Metalloproteases ('zincins'), catalytic domain"/>
    <property type="match status" value="1"/>
</dbReference>
<dbReference type="GO" id="GO:0004181">
    <property type="term" value="F:metallocarboxypeptidase activity"/>
    <property type="evidence" value="ECO:0007669"/>
    <property type="project" value="InterPro"/>
</dbReference>
<dbReference type="GO" id="GO:0006508">
    <property type="term" value="P:proteolysis"/>
    <property type="evidence" value="ECO:0007669"/>
    <property type="project" value="UniProtKB-KW"/>
</dbReference>
<evidence type="ECO:0000256" key="2">
    <source>
        <dbReference type="ARBA" id="ARBA00022723"/>
    </source>
</evidence>
<dbReference type="HOGENOM" id="CLU_021290_3_1_9"/>
<evidence type="ECO:0000256" key="4">
    <source>
        <dbReference type="ARBA" id="ARBA00022833"/>
    </source>
</evidence>
<keyword evidence="3 6" id="KW-0378">Hydrolase</keyword>
<organism evidence="9 10">
    <name type="scientific">Terribacillus saccharophilus</name>
    <dbReference type="NCBI Taxonomy" id="361277"/>
    <lineage>
        <taxon>Bacteria</taxon>
        <taxon>Bacillati</taxon>
        <taxon>Bacillota</taxon>
        <taxon>Bacilli</taxon>
        <taxon>Bacillales</taxon>
        <taxon>Bacillaceae</taxon>
        <taxon>Terribacillus</taxon>
    </lineage>
</organism>
<dbReference type="InterPro" id="IPR013647">
    <property type="entry name" value="OligopepF_N_dom"/>
</dbReference>
<evidence type="ECO:0000313" key="10">
    <source>
        <dbReference type="Proteomes" id="UP000027980"/>
    </source>
</evidence>
<dbReference type="NCBIfam" id="TIGR02290">
    <property type="entry name" value="M3_fam_3"/>
    <property type="match status" value="1"/>
</dbReference>
<feature type="domain" description="Peptidase M3A/M3B catalytic" evidence="7">
    <location>
        <begin position="203"/>
        <end position="582"/>
    </location>
</feature>
<dbReference type="KEGG" id="tap:GZ22_05965"/>
<dbReference type="GeneID" id="34221426"/>
<keyword evidence="2 6" id="KW-0479">Metal-binding</keyword>
<dbReference type="PANTHER" id="PTHR34217">
    <property type="entry name" value="METAL-DEPENDENT CARBOXYPEPTIDASE"/>
    <property type="match status" value="1"/>
</dbReference>
<dbReference type="AlphaFoldDB" id="A0A075LIJ0"/>
<dbReference type="InterPro" id="IPR001567">
    <property type="entry name" value="Pept_M3A_M3B_dom"/>
</dbReference>
<protein>
    <submittedName>
        <fullName evidence="9">Oligoendopeptidase</fullName>
    </submittedName>
</protein>
<sequence>MTNKYGQTWDLDAIFPGGSDSSALAEFAQKADQALTDWKQALEAFQVPDQAEDTAGLVRIVEKWETSAKHVFEVVAFVECLVAQDVTDKKAKQWSGKKDELMAAYSGTLTGVDQVITQVPQQTWEQLLEQPELINYAFVLDERKKEAAEKLSPEQEILLNDLAIDGYHGWGGMYDTIVGSIQVPLEIDGAEKSYSVGQAANKMDAPDRQVRQHVFARMQEAWTEKEDFFAETINHLAGFRLQTYKHRKWDSVLKEPLAYNRMSQDTLDAMWGAISDEKDSFVKYLQRKAKILGLEKLSWYDIDAPLSSATKHVSYDEAADFIVKNFRTYSSQMADFSQQAFEKRWIEAEDRNSKRPGGFCTSFPEKKESRIFMTFSGTASNVSTLAHELGHAYHSYAMNDVEQLNQQYAMNVAETASTLAELIVSDAAVREAATKDEKIALIEEKIQRSIAFFMNIHARFLFETRFYEERKNGLVSAARLRELMVDAQKEAYNDQLDEYDPTFWASKLHFYATDVPFYNFPYTFGYLFSTGIYAKAAENPEDFERSYNALLEDTGRMTVEDLAMKHLQEDLTDKSFWLKAIEVCKQDIEEFLRLTAE</sequence>
<keyword evidence="5 6" id="KW-0482">Metalloprotease</keyword>
<evidence type="ECO:0000256" key="6">
    <source>
        <dbReference type="RuleBase" id="RU003435"/>
    </source>
</evidence>
<dbReference type="CDD" id="cd09607">
    <property type="entry name" value="M3B_PepF"/>
    <property type="match status" value="1"/>
</dbReference>
<evidence type="ECO:0000256" key="1">
    <source>
        <dbReference type="ARBA" id="ARBA00022670"/>
    </source>
</evidence>
<evidence type="ECO:0000256" key="5">
    <source>
        <dbReference type="ARBA" id="ARBA00023049"/>
    </source>
</evidence>
<dbReference type="RefSeq" id="WP_038559735.1">
    <property type="nucleotide sequence ID" value="NZ_CP008876.1"/>
</dbReference>
<dbReference type="InterPro" id="IPR001333">
    <property type="entry name" value="Peptidase_M32_Taq"/>
</dbReference>
<evidence type="ECO:0000313" key="9">
    <source>
        <dbReference type="EMBL" id="AIF66209.1"/>
    </source>
</evidence>
<dbReference type="Pfam" id="PF01432">
    <property type="entry name" value="Peptidase_M3"/>
    <property type="match status" value="1"/>
</dbReference>
<evidence type="ECO:0000256" key="3">
    <source>
        <dbReference type="ARBA" id="ARBA00022801"/>
    </source>
</evidence>
<dbReference type="GO" id="GO:0004222">
    <property type="term" value="F:metalloendopeptidase activity"/>
    <property type="evidence" value="ECO:0007669"/>
    <property type="project" value="InterPro"/>
</dbReference>
<keyword evidence="1 6" id="KW-0645">Protease</keyword>
<name>A0A075LIJ0_9BACI</name>
<feature type="domain" description="Oligopeptidase F N-terminal" evidence="8">
    <location>
        <begin position="116"/>
        <end position="181"/>
    </location>
</feature>
<gene>
    <name evidence="9" type="ORF">GZ22_05965</name>
</gene>
<proteinExistence type="inferred from homology"/>